<organism evidence="1 2">
    <name type="scientific">Mesoflavibacter zeaxanthinifaciens subsp. sabulilitoris</name>
    <dbReference type="NCBI Taxonomy" id="1520893"/>
    <lineage>
        <taxon>Bacteria</taxon>
        <taxon>Pseudomonadati</taxon>
        <taxon>Bacteroidota</taxon>
        <taxon>Flavobacteriia</taxon>
        <taxon>Flavobacteriales</taxon>
        <taxon>Flavobacteriaceae</taxon>
        <taxon>Mesoflavibacter</taxon>
    </lineage>
</organism>
<protein>
    <recommendedName>
        <fullName evidence="3">Type II toxin-antitoxin system HicA family toxin</fullName>
    </recommendedName>
</protein>
<dbReference type="InterPro" id="IPR038570">
    <property type="entry name" value="HicA_sf"/>
</dbReference>
<dbReference type="Gene3D" id="3.30.920.30">
    <property type="entry name" value="Hypothetical protein"/>
    <property type="match status" value="1"/>
</dbReference>
<sequence length="78" mass="9484">MGNNRPIKLKDWIKFLKAHKCNRKRHNGTSHEHWKCPNCFRTITFRSQYKEIPAMHLKTNLTTMGYDLNYLYTWLDNN</sequence>
<dbReference type="EMBL" id="PXOT01000010">
    <property type="protein sequence ID" value="PSG94481.1"/>
    <property type="molecule type" value="Genomic_DNA"/>
</dbReference>
<proteinExistence type="predicted"/>
<dbReference type="Proteomes" id="UP000238430">
    <property type="component" value="Unassembled WGS sequence"/>
</dbReference>
<reference evidence="1 2" key="1">
    <citation type="submission" date="2018-03" db="EMBL/GenBank/DDBJ databases">
        <title>Mesoflavibacter sp. HG37 and Mesoflavibacter sp. HG96 sp.nov., two marine bacteria isolated from seawater of Western Pacific Ocean.</title>
        <authorList>
            <person name="Cheng H."/>
            <person name="Wu Y.-H."/>
            <person name="Guo L.-L."/>
            <person name="Xu X.-W."/>
        </authorList>
    </citation>
    <scope>NUCLEOTIDE SEQUENCE [LARGE SCALE GENOMIC DNA]</scope>
    <source>
        <strain evidence="1 2">KCTC 42117</strain>
    </source>
</reference>
<accession>A0A2T1NNM3</accession>
<name>A0A2T1NNM3_9FLAO</name>
<evidence type="ECO:0008006" key="3">
    <source>
        <dbReference type="Google" id="ProtNLM"/>
    </source>
</evidence>
<dbReference type="OrthoDB" id="1495213at2"/>
<evidence type="ECO:0000313" key="1">
    <source>
        <dbReference type="EMBL" id="PSG94481.1"/>
    </source>
</evidence>
<dbReference type="SUPFAM" id="SSF54786">
    <property type="entry name" value="YcfA/nrd intein domain"/>
    <property type="match status" value="1"/>
</dbReference>
<dbReference type="RefSeq" id="WP_106676233.1">
    <property type="nucleotide sequence ID" value="NZ_JACHWV010000010.1"/>
</dbReference>
<comment type="caution">
    <text evidence="1">The sequence shown here is derived from an EMBL/GenBank/DDBJ whole genome shotgun (WGS) entry which is preliminary data.</text>
</comment>
<dbReference type="AlphaFoldDB" id="A0A2T1NNM3"/>
<gene>
    <name evidence="1" type="ORF">C7H61_00680</name>
</gene>
<keyword evidence="2" id="KW-1185">Reference proteome</keyword>
<evidence type="ECO:0000313" key="2">
    <source>
        <dbReference type="Proteomes" id="UP000238430"/>
    </source>
</evidence>